<feature type="chain" id="PRO_5004673478" evidence="2">
    <location>
        <begin position="19"/>
        <end position="429"/>
    </location>
</feature>
<feature type="transmembrane region" description="Helical" evidence="1">
    <location>
        <begin position="64"/>
        <end position="85"/>
    </location>
</feature>
<dbReference type="EMBL" id="HG720147">
    <property type="protein sequence ID" value="CDJ59169.1"/>
    <property type="molecule type" value="Genomic_DNA"/>
</dbReference>
<reference evidence="3" key="2">
    <citation type="submission" date="2013-10" db="EMBL/GenBank/DDBJ databases">
        <authorList>
            <person name="Aslett M."/>
        </authorList>
    </citation>
    <scope>NUCLEOTIDE SEQUENCE [LARGE SCALE GENOMIC DNA]</scope>
    <source>
        <strain evidence="3">Weybridge</strain>
    </source>
</reference>
<keyword evidence="4" id="KW-1185">Reference proteome</keyword>
<evidence type="ECO:0000313" key="4">
    <source>
        <dbReference type="Proteomes" id="UP000030763"/>
    </source>
</evidence>
<name>U6M9L5_EIMMA</name>
<dbReference type="Proteomes" id="UP000030763">
    <property type="component" value="Unassembled WGS sequence"/>
</dbReference>
<keyword evidence="1" id="KW-0472">Membrane</keyword>
<evidence type="ECO:0000256" key="1">
    <source>
        <dbReference type="SAM" id="Phobius"/>
    </source>
</evidence>
<reference evidence="3" key="1">
    <citation type="submission" date="2013-10" db="EMBL/GenBank/DDBJ databases">
        <title>Genomic analysis of the causative agents of coccidiosis in chickens.</title>
        <authorList>
            <person name="Reid A.J."/>
            <person name="Blake D."/>
            <person name="Billington K."/>
            <person name="Browne H."/>
            <person name="Dunn M."/>
            <person name="Hung S."/>
            <person name="Kawahara F."/>
            <person name="Miranda-Saavedra D."/>
            <person name="Mourier T."/>
            <person name="Nagra H."/>
            <person name="Otto T.D."/>
            <person name="Rawlings N."/>
            <person name="Sanchez A."/>
            <person name="Sanders M."/>
            <person name="Subramaniam C."/>
            <person name="Tay Y."/>
            <person name="Dear P."/>
            <person name="Doerig C."/>
            <person name="Gruber A."/>
            <person name="Parkinson J."/>
            <person name="Shirley M."/>
            <person name="Wan K.L."/>
            <person name="Berriman M."/>
            <person name="Tomley F."/>
            <person name="Pain A."/>
        </authorList>
    </citation>
    <scope>NUCLEOTIDE SEQUENCE [LARGE SCALE GENOMIC DNA]</scope>
    <source>
        <strain evidence="3">Weybridge</strain>
    </source>
</reference>
<feature type="signal peptide" evidence="2">
    <location>
        <begin position="1"/>
        <end position="18"/>
    </location>
</feature>
<evidence type="ECO:0000313" key="3">
    <source>
        <dbReference type="EMBL" id="CDJ59169.1"/>
    </source>
</evidence>
<keyword evidence="1" id="KW-1133">Transmembrane helix</keyword>
<proteinExistence type="predicted"/>
<dbReference type="GeneID" id="25336015"/>
<accession>U6M9L5</accession>
<evidence type="ECO:0000256" key="2">
    <source>
        <dbReference type="SAM" id="SignalP"/>
    </source>
</evidence>
<dbReference type="VEuPathDB" id="ToxoDB:EMWEY_00020290"/>
<sequence length="429" mass="46733">MSLSALLIAVSLLPVAVAMGGLQVLHGEFAVPSIDNLAENQPNVVLNGDTLAGTARRHRLRLTVLSSLLISLGVAYLVMLCFIVLRSRKANHEHGVQSRRLAEGGDEECPASEVVQAARNLCRRLWLPHLVALKGDRSALVVASWSTTSADSLETAVIAVPRTRRRIHVEYTLVDPAKWAGAWADDERAHLPLWCRAGAICASSAGGWTDKGPRLDDGASGLLGLLAKISRCPMGDTGVYVEGYGAEMGISAVVHVIGQLESRRVFQKQPQAVGQERLEYCVVSGCAQAAQPEATRYSRHSCPIFGIVPYQTRPRMQRVCVVEQTEFRYGVACVACIVLRVLYFTLAVDWFLLAALIKVLKGISSHSSYRLLRERENLLGRLALKLRVMRDEVSIKVGATTPSIYGGLRLLNRDQCKDTGTTGGGEDRE</sequence>
<gene>
    <name evidence="3" type="ORF">EMWEY_00020290</name>
</gene>
<dbReference type="AlphaFoldDB" id="U6M9L5"/>
<keyword evidence="2" id="KW-0732">Signal</keyword>
<dbReference type="RefSeq" id="XP_013335817.1">
    <property type="nucleotide sequence ID" value="XM_013480363.1"/>
</dbReference>
<keyword evidence="1" id="KW-0812">Transmembrane</keyword>
<feature type="transmembrane region" description="Helical" evidence="1">
    <location>
        <begin position="327"/>
        <end position="344"/>
    </location>
</feature>
<organism evidence="3 4">
    <name type="scientific">Eimeria maxima</name>
    <name type="common">Coccidian parasite</name>
    <dbReference type="NCBI Taxonomy" id="5804"/>
    <lineage>
        <taxon>Eukaryota</taxon>
        <taxon>Sar</taxon>
        <taxon>Alveolata</taxon>
        <taxon>Apicomplexa</taxon>
        <taxon>Conoidasida</taxon>
        <taxon>Coccidia</taxon>
        <taxon>Eucoccidiorida</taxon>
        <taxon>Eimeriorina</taxon>
        <taxon>Eimeriidae</taxon>
        <taxon>Eimeria</taxon>
    </lineage>
</organism>
<protein>
    <submittedName>
        <fullName evidence="3">Uncharacterized protein</fullName>
    </submittedName>
</protein>